<evidence type="ECO:0000313" key="1">
    <source>
        <dbReference type="EMBL" id="KAF0807467.1"/>
    </source>
</evidence>
<sequence length="278" mass="30666">MRLRFHDDSGAVFLSSNCDAIVSVVSSALATLPLTLAAGTTVMQSLDDFALNLETGDVLLFAGRGVTSTVIRWFTRSPWSHVGMVVRLPEVAEPLVLESTGLSESADWMLGHPVMGVALVPLSRKIAEYPGDVAVRRREGPPLTALQRRLMQRLGRRLLHRPYKNYLLCNFYDALSGFSGRRRRSGWFCSELVAECYRRLGWLPDTVCPHRFVPGHFGSRRLNLTAGRLLPAQWLKQLKSSAVPAADSVATDPRIAARETLLLRRSRADASPTESAAA</sequence>
<dbReference type="Gene3D" id="3.90.1720.10">
    <property type="entry name" value="endopeptidase domain like (from Nostoc punctiforme)"/>
    <property type="match status" value="1"/>
</dbReference>
<organism evidence="1 2">
    <name type="scientific">Alcanivorax xiamenensis</name>
    <dbReference type="NCBI Taxonomy" id="1177156"/>
    <lineage>
        <taxon>Bacteria</taxon>
        <taxon>Pseudomonadati</taxon>
        <taxon>Pseudomonadota</taxon>
        <taxon>Gammaproteobacteria</taxon>
        <taxon>Oceanospirillales</taxon>
        <taxon>Alcanivoracaceae</taxon>
        <taxon>Alcanivorax</taxon>
    </lineage>
</organism>
<comment type="caution">
    <text evidence="1">The sequence shown here is derived from an EMBL/GenBank/DDBJ whole genome shotgun (WGS) entry which is preliminary data.</text>
</comment>
<proteinExistence type="predicted"/>
<dbReference type="SUPFAM" id="SSF54001">
    <property type="entry name" value="Cysteine proteinases"/>
    <property type="match status" value="1"/>
</dbReference>
<dbReference type="EMBL" id="AQPF01000004">
    <property type="protein sequence ID" value="KAF0807467.1"/>
    <property type="molecule type" value="Genomic_DNA"/>
</dbReference>
<keyword evidence="2" id="KW-1185">Reference proteome</keyword>
<name>A0ABQ6YBQ9_9GAMM</name>
<dbReference type="InterPro" id="IPR038765">
    <property type="entry name" value="Papain-like_cys_pep_sf"/>
</dbReference>
<dbReference type="PANTHER" id="PTHR47112:SF1">
    <property type="entry name" value="PX DOMAIN-CONTAINING PROTEIN"/>
    <property type="match status" value="1"/>
</dbReference>
<evidence type="ECO:0000313" key="2">
    <source>
        <dbReference type="Proteomes" id="UP000771797"/>
    </source>
</evidence>
<reference evidence="1 2" key="1">
    <citation type="submission" date="2012-09" db="EMBL/GenBank/DDBJ databases">
        <title>Genome Sequence of alkane-degrading Bacterium Alcanivorax sp. 6-D-6.</title>
        <authorList>
            <person name="Lai Q."/>
            <person name="Shao Z."/>
        </authorList>
    </citation>
    <scope>NUCLEOTIDE SEQUENCE [LARGE SCALE GENOMIC DNA]</scope>
    <source>
        <strain evidence="1 2">6-D-6</strain>
    </source>
</reference>
<gene>
    <name evidence="1" type="ORF">A6D6_01019</name>
</gene>
<dbReference type="PANTHER" id="PTHR47112">
    <property type="entry name" value="PX DOMAIN-CONTAINING PROTEIN"/>
    <property type="match status" value="1"/>
</dbReference>
<evidence type="ECO:0008006" key="3">
    <source>
        <dbReference type="Google" id="ProtNLM"/>
    </source>
</evidence>
<protein>
    <recommendedName>
        <fullName evidence="3">Permuted papain-like amidase enzyme, YaeF/YiiX, C92 family</fullName>
    </recommendedName>
</protein>
<dbReference type="Proteomes" id="UP000771797">
    <property type="component" value="Unassembled WGS sequence"/>
</dbReference>
<accession>A0ABQ6YBQ9</accession>